<feature type="non-terminal residue" evidence="1">
    <location>
        <position position="1"/>
    </location>
</feature>
<proteinExistence type="predicted"/>
<protein>
    <submittedName>
        <fullName evidence="1">Uncharacterized protein</fullName>
    </submittedName>
</protein>
<accession>A0A0G1LX21</accession>
<evidence type="ECO:0000313" key="1">
    <source>
        <dbReference type="EMBL" id="KKT64274.1"/>
    </source>
</evidence>
<dbReference type="EMBL" id="LCIV01000001">
    <property type="protein sequence ID" value="KKT64274.1"/>
    <property type="molecule type" value="Genomic_DNA"/>
</dbReference>
<gene>
    <name evidence="1" type="ORF">UW57_C0001G0001</name>
</gene>
<reference evidence="1 2" key="1">
    <citation type="journal article" date="2015" name="Nature">
        <title>rRNA introns, odd ribosomes, and small enigmatic genomes across a large radiation of phyla.</title>
        <authorList>
            <person name="Brown C.T."/>
            <person name="Hug L.A."/>
            <person name="Thomas B.C."/>
            <person name="Sharon I."/>
            <person name="Castelle C.J."/>
            <person name="Singh A."/>
            <person name="Wilkins M.J."/>
            <person name="Williams K.H."/>
            <person name="Banfield J.F."/>
        </authorList>
    </citation>
    <scope>NUCLEOTIDE SEQUENCE [LARGE SCALE GENOMIC DNA]</scope>
</reference>
<organism evidence="1 2">
    <name type="scientific">Candidatus Giovannonibacteria bacterium GW2011_GWA1_44_29</name>
    <dbReference type="NCBI Taxonomy" id="1618646"/>
    <lineage>
        <taxon>Bacteria</taxon>
        <taxon>Candidatus Giovannoniibacteriota</taxon>
    </lineage>
</organism>
<comment type="caution">
    <text evidence="1">The sequence shown here is derived from an EMBL/GenBank/DDBJ whole genome shotgun (WGS) entry which is preliminary data.</text>
</comment>
<sequence>AATEDEAVEIKPAKVERPVTPSVLPNEVAPVAVRVPPVLILVPMVDE</sequence>
<dbReference type="AlphaFoldDB" id="A0A0G1LX21"/>
<dbReference type="Proteomes" id="UP000034652">
    <property type="component" value="Unassembled WGS sequence"/>
</dbReference>
<name>A0A0G1LX21_9BACT</name>
<evidence type="ECO:0000313" key="2">
    <source>
        <dbReference type="Proteomes" id="UP000034652"/>
    </source>
</evidence>